<evidence type="ECO:0000256" key="5">
    <source>
        <dbReference type="HAMAP-Rule" id="MF_00291"/>
    </source>
</evidence>
<dbReference type="FunFam" id="1.10.287.610:FF:000001">
    <property type="entry name" value="30S ribosomal protein S2"/>
    <property type="match status" value="1"/>
</dbReference>
<dbReference type="GO" id="GO:0003735">
    <property type="term" value="F:structural constituent of ribosome"/>
    <property type="evidence" value="ECO:0007669"/>
    <property type="project" value="InterPro"/>
</dbReference>
<dbReference type="Proteomes" id="UP000599024">
    <property type="component" value="Unassembled WGS sequence"/>
</dbReference>
<dbReference type="PANTHER" id="PTHR12534">
    <property type="entry name" value="30S RIBOSOMAL PROTEIN S2 PROKARYOTIC AND ORGANELLAR"/>
    <property type="match status" value="1"/>
</dbReference>
<dbReference type="AlphaFoldDB" id="A0A8J6N9H5"/>
<evidence type="ECO:0000256" key="3">
    <source>
        <dbReference type="ARBA" id="ARBA00023274"/>
    </source>
</evidence>
<dbReference type="PRINTS" id="PR00395">
    <property type="entry name" value="RIBOSOMALS2"/>
</dbReference>
<dbReference type="GO" id="GO:0022627">
    <property type="term" value="C:cytosolic small ribosomal subunit"/>
    <property type="evidence" value="ECO:0007669"/>
    <property type="project" value="TreeGrafter"/>
</dbReference>
<dbReference type="CDD" id="cd01425">
    <property type="entry name" value="RPS2"/>
    <property type="match status" value="1"/>
</dbReference>
<comment type="caution">
    <text evidence="7">The sequence shown here is derived from an EMBL/GenBank/DDBJ whole genome shotgun (WGS) entry which is preliminary data.</text>
</comment>
<evidence type="ECO:0000256" key="4">
    <source>
        <dbReference type="ARBA" id="ARBA00035256"/>
    </source>
</evidence>
<keyword evidence="2 5" id="KW-0689">Ribosomal protein</keyword>
<evidence type="ECO:0000313" key="7">
    <source>
        <dbReference type="EMBL" id="MBC8207656.1"/>
    </source>
</evidence>
<dbReference type="SUPFAM" id="SSF52313">
    <property type="entry name" value="Ribosomal protein S2"/>
    <property type="match status" value="1"/>
</dbReference>
<comment type="similarity">
    <text evidence="1 5 6">Belongs to the universal ribosomal protein uS2 family.</text>
</comment>
<proteinExistence type="inferred from homology"/>
<dbReference type="PANTHER" id="PTHR12534:SF0">
    <property type="entry name" value="SMALL RIBOSOMAL SUBUNIT PROTEIN US2M"/>
    <property type="match status" value="1"/>
</dbReference>
<dbReference type="InterPro" id="IPR018130">
    <property type="entry name" value="Ribosomal_uS2_CS"/>
</dbReference>
<reference evidence="7 8" key="1">
    <citation type="submission" date="2020-08" db="EMBL/GenBank/DDBJ databases">
        <title>Bridging the membrane lipid divide: bacteria of the FCB group superphylum have the potential to synthesize archaeal ether lipids.</title>
        <authorList>
            <person name="Villanueva L."/>
            <person name="Von Meijenfeldt F.A.B."/>
            <person name="Westbye A.B."/>
            <person name="Yadav S."/>
            <person name="Hopmans E.C."/>
            <person name="Dutilh B.E."/>
            <person name="Sinninghe Damste J.S."/>
        </authorList>
    </citation>
    <scope>NUCLEOTIDE SEQUENCE [LARGE SCALE GENOMIC DNA]</scope>
    <source>
        <strain evidence="7">NIOZ-UU81</strain>
    </source>
</reference>
<dbReference type="EMBL" id="JACNLK010000008">
    <property type="protein sequence ID" value="MBC8207656.1"/>
    <property type="molecule type" value="Genomic_DNA"/>
</dbReference>
<evidence type="ECO:0000256" key="6">
    <source>
        <dbReference type="RuleBase" id="RU003631"/>
    </source>
</evidence>
<dbReference type="InterPro" id="IPR005706">
    <property type="entry name" value="Ribosomal_uS2_bac/mit/plastid"/>
</dbReference>
<dbReference type="PROSITE" id="PS00962">
    <property type="entry name" value="RIBOSOMAL_S2_1"/>
    <property type="match status" value="1"/>
</dbReference>
<accession>A0A8J6N9H5</accession>
<organism evidence="7 8">
    <name type="scientific">Candidatus Desulfatifera sulfidica</name>
    <dbReference type="NCBI Taxonomy" id="2841691"/>
    <lineage>
        <taxon>Bacteria</taxon>
        <taxon>Pseudomonadati</taxon>
        <taxon>Thermodesulfobacteriota</taxon>
        <taxon>Desulfobulbia</taxon>
        <taxon>Desulfobulbales</taxon>
        <taxon>Desulfobulbaceae</taxon>
        <taxon>Candidatus Desulfatifera</taxon>
    </lineage>
</organism>
<evidence type="ECO:0000256" key="1">
    <source>
        <dbReference type="ARBA" id="ARBA00006242"/>
    </source>
</evidence>
<dbReference type="PROSITE" id="PS00963">
    <property type="entry name" value="RIBOSOMAL_S2_2"/>
    <property type="match status" value="1"/>
</dbReference>
<dbReference type="InterPro" id="IPR023591">
    <property type="entry name" value="Ribosomal_uS2_flav_dom_sf"/>
</dbReference>
<evidence type="ECO:0000313" key="8">
    <source>
        <dbReference type="Proteomes" id="UP000599024"/>
    </source>
</evidence>
<dbReference type="Pfam" id="PF00318">
    <property type="entry name" value="Ribosomal_S2"/>
    <property type="match status" value="1"/>
</dbReference>
<keyword evidence="3 5" id="KW-0687">Ribonucleoprotein</keyword>
<dbReference type="NCBIfam" id="TIGR01011">
    <property type="entry name" value="rpsB_bact"/>
    <property type="match status" value="1"/>
</dbReference>
<dbReference type="Gene3D" id="1.10.287.610">
    <property type="entry name" value="Helix hairpin bin"/>
    <property type="match status" value="1"/>
</dbReference>
<sequence length="263" mass="28968">MVNVSVKDMLQAGLHFGHQTRRWNPKMKPYIYGPRNSIYIINLDKTKRLFDKAADFITSEVSKGGTVLFVGTKRQAQSIINDEAKRCGMFYVDHRWLGGMLTNFQTIKKSVDRLKSIESMQADGSISRFPKKEILLMEKERIKLERNVGGIKDMRGLPSVVFVVDPKKEAIGVNEARKLNIPVVGLTDTNCDPDGIDYLIPGNDDALRAIRLICGSVADAVLAGQADRDGEDASDEALAAAMAVEGEEMAVKGDEPKAEPAAE</sequence>
<dbReference type="InterPro" id="IPR001865">
    <property type="entry name" value="Ribosomal_uS2"/>
</dbReference>
<name>A0A8J6N9H5_9BACT</name>
<gene>
    <name evidence="5 7" type="primary">rpsB</name>
    <name evidence="7" type="ORF">H8E79_00595</name>
</gene>
<evidence type="ECO:0000256" key="2">
    <source>
        <dbReference type="ARBA" id="ARBA00022980"/>
    </source>
</evidence>
<dbReference type="HAMAP" id="MF_00291_B">
    <property type="entry name" value="Ribosomal_uS2_B"/>
    <property type="match status" value="1"/>
</dbReference>
<protein>
    <recommendedName>
        <fullName evidence="4 5">Small ribosomal subunit protein uS2</fullName>
    </recommendedName>
</protein>
<dbReference type="GO" id="GO:0006412">
    <property type="term" value="P:translation"/>
    <property type="evidence" value="ECO:0007669"/>
    <property type="project" value="UniProtKB-UniRule"/>
</dbReference>
<dbReference type="Gene3D" id="3.40.50.10490">
    <property type="entry name" value="Glucose-6-phosphate isomerase like protein, domain 1"/>
    <property type="match status" value="1"/>
</dbReference>